<dbReference type="Proteomes" id="UP001172036">
    <property type="component" value="Unassembled WGS sequence"/>
</dbReference>
<feature type="domain" description="Sequence-variable mosaic (SVM) signal sequence" evidence="2">
    <location>
        <begin position="1"/>
        <end position="27"/>
    </location>
</feature>
<feature type="transmembrane region" description="Helical" evidence="1">
    <location>
        <begin position="6"/>
        <end position="24"/>
    </location>
</feature>
<keyword evidence="1" id="KW-0812">Transmembrane</keyword>
<sequence>MLKLNNQFKIIYIYLFFFLGLLFINNKTLLRKVIAMKNVENNQSKQIEIYHEADQPSEQEVYECIQIIKQILKLTHNIKQKNPHLANYSIEEIINWVGFFCQQEEEDIYKLISIAQKVLNFTQNIKQKRSHLTNYSTKEIASWFFFFLKQRDKINYSSFA</sequence>
<evidence type="ECO:0000259" key="2">
    <source>
        <dbReference type="Pfam" id="PF12113"/>
    </source>
</evidence>
<evidence type="ECO:0000313" key="3">
    <source>
        <dbReference type="EMBL" id="MDO8168157.1"/>
    </source>
</evidence>
<dbReference type="InterPro" id="IPR021970">
    <property type="entry name" value="SVM_signal"/>
</dbReference>
<organism evidence="3 4">
    <name type="scientific">Candidatus Phytoplasma melaleucae</name>
    <dbReference type="NCBI Taxonomy" id="2982630"/>
    <lineage>
        <taxon>Bacteria</taxon>
        <taxon>Bacillati</taxon>
        <taxon>Mycoplasmatota</taxon>
        <taxon>Mollicutes</taxon>
        <taxon>Acholeplasmatales</taxon>
        <taxon>Acholeplasmataceae</taxon>
        <taxon>Candidatus Phytoplasma</taxon>
    </lineage>
</organism>
<name>A0ABT9DER2_9MOLU</name>
<dbReference type="RefSeq" id="WP_304515362.1">
    <property type="nucleotide sequence ID" value="NZ_JAOSID010000005.1"/>
</dbReference>
<keyword evidence="1" id="KW-1133">Transmembrane helix</keyword>
<dbReference type="Pfam" id="PF12113">
    <property type="entry name" value="SVM_signal"/>
    <property type="match status" value="1"/>
</dbReference>
<comment type="caution">
    <text evidence="3">The sequence shown here is derived from an EMBL/GenBank/DDBJ whole genome shotgun (WGS) entry which is preliminary data.</text>
</comment>
<keyword evidence="1" id="KW-0472">Membrane</keyword>
<dbReference type="EMBL" id="JAOSID010000005">
    <property type="protein sequence ID" value="MDO8168157.1"/>
    <property type="molecule type" value="Genomic_DNA"/>
</dbReference>
<keyword evidence="4" id="KW-1185">Reference proteome</keyword>
<evidence type="ECO:0000256" key="1">
    <source>
        <dbReference type="SAM" id="Phobius"/>
    </source>
</evidence>
<proteinExistence type="predicted"/>
<gene>
    <name evidence="3" type="ORF">OC680_01530</name>
</gene>
<evidence type="ECO:0000313" key="4">
    <source>
        <dbReference type="Proteomes" id="UP001172036"/>
    </source>
</evidence>
<accession>A0ABT9DER2</accession>
<reference evidence="3 4" key="1">
    <citation type="journal article" date="2023" name="Int. J. Syst. Evol. Microbiol.">
        <title>The observation of taxonomic boundaries for the 16SrII and 16SrXXV phytoplasmas using genome-based delimitation.</title>
        <authorList>
            <person name="Rodrigues Jardim B."/>
            <person name="Tran-Nguyen L.T.T."/>
            <person name="Gambley C."/>
            <person name="Al-Sadi A.M."/>
            <person name="Al-Subhi A.M."/>
            <person name="Foissac X."/>
            <person name="Salar P."/>
            <person name="Cai H."/>
            <person name="Yang J.Y."/>
            <person name="Davis R."/>
            <person name="Jones L."/>
            <person name="Rodoni B."/>
            <person name="Constable F.E."/>
        </authorList>
    </citation>
    <scope>NUCLEOTIDE SEQUENCE [LARGE SCALE GENOMIC DNA]</scope>
    <source>
        <strain evidence="3">BAWM-155c</strain>
    </source>
</reference>
<protein>
    <submittedName>
        <fullName evidence="3">SVM family protein</fullName>
    </submittedName>
</protein>